<dbReference type="PANTHER" id="PTHR43848">
    <property type="entry name" value="PUTRESCINE TRANSPORT SYSTEM PERMEASE PROTEIN POTI"/>
    <property type="match status" value="1"/>
</dbReference>
<evidence type="ECO:0000256" key="6">
    <source>
        <dbReference type="ARBA" id="ARBA00022989"/>
    </source>
</evidence>
<dbReference type="InterPro" id="IPR051789">
    <property type="entry name" value="Bact_Polyamine_Transport"/>
</dbReference>
<evidence type="ECO:0000256" key="1">
    <source>
        <dbReference type="ARBA" id="ARBA00004651"/>
    </source>
</evidence>
<evidence type="ECO:0000259" key="9">
    <source>
        <dbReference type="PROSITE" id="PS50928"/>
    </source>
</evidence>
<dbReference type="CDD" id="cd06261">
    <property type="entry name" value="TM_PBP2"/>
    <property type="match status" value="1"/>
</dbReference>
<dbReference type="Pfam" id="PF00528">
    <property type="entry name" value="BPD_transp_1"/>
    <property type="match status" value="1"/>
</dbReference>
<dbReference type="PRINTS" id="PR00173">
    <property type="entry name" value="EDTRNSPORT"/>
</dbReference>
<dbReference type="Gene3D" id="1.10.3720.10">
    <property type="entry name" value="MetI-like"/>
    <property type="match status" value="1"/>
</dbReference>
<dbReference type="GO" id="GO:0005886">
    <property type="term" value="C:plasma membrane"/>
    <property type="evidence" value="ECO:0007669"/>
    <property type="project" value="UniProtKB-SubCell"/>
</dbReference>
<comment type="similarity">
    <text evidence="2">Belongs to the binding-protein-dependent transport system permease family. CysTW subfamily.</text>
</comment>
<feature type="transmembrane region" description="Helical" evidence="8">
    <location>
        <begin position="248"/>
        <end position="267"/>
    </location>
</feature>
<feature type="transmembrane region" description="Helical" evidence="8">
    <location>
        <begin position="81"/>
        <end position="103"/>
    </location>
</feature>
<keyword evidence="3 8" id="KW-0813">Transport</keyword>
<protein>
    <submittedName>
        <fullName evidence="10">ABC transporter permease</fullName>
    </submittedName>
</protein>
<feature type="transmembrane region" description="Helical" evidence="8">
    <location>
        <begin position="115"/>
        <end position="137"/>
    </location>
</feature>
<dbReference type="InterPro" id="IPR035906">
    <property type="entry name" value="MetI-like_sf"/>
</dbReference>
<dbReference type="PROSITE" id="PS50928">
    <property type="entry name" value="ABC_TM1"/>
    <property type="match status" value="1"/>
</dbReference>
<gene>
    <name evidence="10" type="ORF">ITP53_08960</name>
</gene>
<accession>A0A931EX53</accession>
<dbReference type="InterPro" id="IPR000515">
    <property type="entry name" value="MetI-like"/>
</dbReference>
<evidence type="ECO:0000256" key="8">
    <source>
        <dbReference type="RuleBase" id="RU363032"/>
    </source>
</evidence>
<organism evidence="10 11">
    <name type="scientific">Nonomuraea cypriaca</name>
    <dbReference type="NCBI Taxonomy" id="1187855"/>
    <lineage>
        <taxon>Bacteria</taxon>
        <taxon>Bacillati</taxon>
        <taxon>Actinomycetota</taxon>
        <taxon>Actinomycetes</taxon>
        <taxon>Streptosporangiales</taxon>
        <taxon>Streptosporangiaceae</taxon>
        <taxon>Nonomuraea</taxon>
    </lineage>
</organism>
<dbReference type="RefSeq" id="WP_195894848.1">
    <property type="nucleotide sequence ID" value="NZ_JADOGI010000019.1"/>
</dbReference>
<feature type="transmembrane region" description="Helical" evidence="8">
    <location>
        <begin position="189"/>
        <end position="214"/>
    </location>
</feature>
<dbReference type="GO" id="GO:0055085">
    <property type="term" value="P:transmembrane transport"/>
    <property type="evidence" value="ECO:0007669"/>
    <property type="project" value="InterPro"/>
</dbReference>
<evidence type="ECO:0000256" key="4">
    <source>
        <dbReference type="ARBA" id="ARBA00022475"/>
    </source>
</evidence>
<keyword evidence="5 8" id="KW-0812">Transmembrane</keyword>
<reference evidence="10" key="1">
    <citation type="submission" date="2020-11" db="EMBL/GenBank/DDBJ databases">
        <title>Whole-genome analyses of Nonomuraea sp. K274.</title>
        <authorList>
            <person name="Veyisoglu A."/>
        </authorList>
    </citation>
    <scope>NUCLEOTIDE SEQUENCE</scope>
    <source>
        <strain evidence="10">K274</strain>
    </source>
</reference>
<keyword evidence="7 8" id="KW-0472">Membrane</keyword>
<sequence length="272" mass="29408">MRSGERPISTRRGRGRVGDRLLHFYTWLVIVWLSAPIAVMILFGFNDKQSKSNTTWQGFTLRWYGELFDISDLTVALRNSLVIALVSTVITVVIGTMLGLAIGRHRFRGKGVTNFLVFAAISTPELVMGASLLSLFVSGNVPRDANTIIMAHVLFSLSFVVVTVRARIVTLDPALEEAARDLGATAWGTFRQVTLPSIMPAVLAGGMLAFALSIDDYVVTSFVNGSTVTFPLWIVGAVKTGIPPQVNVMGTLIFGIGVLIAIGNAVAARRRT</sequence>
<keyword evidence="11" id="KW-1185">Reference proteome</keyword>
<dbReference type="EMBL" id="JADOGI010000019">
    <property type="protein sequence ID" value="MBF8185870.1"/>
    <property type="molecule type" value="Genomic_DNA"/>
</dbReference>
<dbReference type="SUPFAM" id="SSF161098">
    <property type="entry name" value="MetI-like"/>
    <property type="match status" value="1"/>
</dbReference>
<feature type="transmembrane region" description="Helical" evidence="8">
    <location>
        <begin position="21"/>
        <end position="45"/>
    </location>
</feature>
<dbReference type="AlphaFoldDB" id="A0A931EX53"/>
<evidence type="ECO:0000313" key="10">
    <source>
        <dbReference type="EMBL" id="MBF8185870.1"/>
    </source>
</evidence>
<feature type="domain" description="ABC transmembrane type-1" evidence="9">
    <location>
        <begin position="77"/>
        <end position="264"/>
    </location>
</feature>
<name>A0A931EX53_9ACTN</name>
<dbReference type="PANTHER" id="PTHR43848:SF2">
    <property type="entry name" value="PUTRESCINE TRANSPORT SYSTEM PERMEASE PROTEIN POTI"/>
    <property type="match status" value="1"/>
</dbReference>
<comment type="subcellular location">
    <subcellularLocation>
        <location evidence="1 8">Cell membrane</location>
        <topology evidence="1 8">Multi-pass membrane protein</topology>
    </subcellularLocation>
</comment>
<evidence type="ECO:0000256" key="5">
    <source>
        <dbReference type="ARBA" id="ARBA00022692"/>
    </source>
</evidence>
<keyword evidence="6 8" id="KW-1133">Transmembrane helix</keyword>
<comment type="caution">
    <text evidence="10">The sequence shown here is derived from an EMBL/GenBank/DDBJ whole genome shotgun (WGS) entry which is preliminary data.</text>
</comment>
<evidence type="ECO:0000313" key="11">
    <source>
        <dbReference type="Proteomes" id="UP000605361"/>
    </source>
</evidence>
<feature type="transmembrane region" description="Helical" evidence="8">
    <location>
        <begin position="149"/>
        <end position="168"/>
    </location>
</feature>
<evidence type="ECO:0000256" key="7">
    <source>
        <dbReference type="ARBA" id="ARBA00023136"/>
    </source>
</evidence>
<evidence type="ECO:0000256" key="3">
    <source>
        <dbReference type="ARBA" id="ARBA00022448"/>
    </source>
</evidence>
<evidence type="ECO:0000256" key="2">
    <source>
        <dbReference type="ARBA" id="ARBA00007069"/>
    </source>
</evidence>
<dbReference type="Proteomes" id="UP000605361">
    <property type="component" value="Unassembled WGS sequence"/>
</dbReference>
<keyword evidence="4" id="KW-1003">Cell membrane</keyword>
<proteinExistence type="inferred from homology"/>